<protein>
    <submittedName>
        <fullName evidence="1">Uncharacterized protein</fullName>
    </submittedName>
</protein>
<keyword evidence="2" id="KW-1185">Reference proteome</keyword>
<evidence type="ECO:0000313" key="2">
    <source>
        <dbReference type="Proteomes" id="UP001341840"/>
    </source>
</evidence>
<organism evidence="1 2">
    <name type="scientific">Stylosanthes scabra</name>
    <dbReference type="NCBI Taxonomy" id="79078"/>
    <lineage>
        <taxon>Eukaryota</taxon>
        <taxon>Viridiplantae</taxon>
        <taxon>Streptophyta</taxon>
        <taxon>Embryophyta</taxon>
        <taxon>Tracheophyta</taxon>
        <taxon>Spermatophyta</taxon>
        <taxon>Magnoliopsida</taxon>
        <taxon>eudicotyledons</taxon>
        <taxon>Gunneridae</taxon>
        <taxon>Pentapetalae</taxon>
        <taxon>rosids</taxon>
        <taxon>fabids</taxon>
        <taxon>Fabales</taxon>
        <taxon>Fabaceae</taxon>
        <taxon>Papilionoideae</taxon>
        <taxon>50 kb inversion clade</taxon>
        <taxon>dalbergioids sensu lato</taxon>
        <taxon>Dalbergieae</taxon>
        <taxon>Pterocarpus clade</taxon>
        <taxon>Stylosanthes</taxon>
    </lineage>
</organism>
<proteinExistence type="predicted"/>
<dbReference type="EMBL" id="JASCZI010060488">
    <property type="protein sequence ID" value="MED6132761.1"/>
    <property type="molecule type" value="Genomic_DNA"/>
</dbReference>
<gene>
    <name evidence="1" type="ORF">PIB30_021888</name>
</gene>
<accession>A0ABU6S9A0</accession>
<evidence type="ECO:0000313" key="1">
    <source>
        <dbReference type="EMBL" id="MED6132761.1"/>
    </source>
</evidence>
<name>A0ABU6S9A0_9FABA</name>
<sequence>MAMYVKRRLTDVKWFRASRSELKFAPLLDKRRREDVNRFGNNSKKIEFVSGVITSVEEVNPKLPDILPDGDGSYANVNSVVFHSSKGAMSKIKSSRIGKDIYSCFFHLLTAA</sequence>
<comment type="caution">
    <text evidence="1">The sequence shown here is derived from an EMBL/GenBank/DDBJ whole genome shotgun (WGS) entry which is preliminary data.</text>
</comment>
<reference evidence="1 2" key="1">
    <citation type="journal article" date="2023" name="Plants (Basel)">
        <title>Bridging the Gap: Combining Genomics and Transcriptomics Approaches to Understand Stylosanthes scabra, an Orphan Legume from the Brazilian Caatinga.</title>
        <authorList>
            <person name="Ferreira-Neto J.R.C."/>
            <person name="da Silva M.D."/>
            <person name="Binneck E."/>
            <person name="de Melo N.F."/>
            <person name="da Silva R.H."/>
            <person name="de Melo A.L.T.M."/>
            <person name="Pandolfi V."/>
            <person name="Bustamante F.O."/>
            <person name="Brasileiro-Vidal A.C."/>
            <person name="Benko-Iseppon A.M."/>
        </authorList>
    </citation>
    <scope>NUCLEOTIDE SEQUENCE [LARGE SCALE GENOMIC DNA]</scope>
    <source>
        <tissue evidence="1">Leaves</tissue>
    </source>
</reference>
<dbReference type="Proteomes" id="UP001341840">
    <property type="component" value="Unassembled WGS sequence"/>
</dbReference>